<dbReference type="Proteomes" id="UP000029736">
    <property type="component" value="Unassembled WGS sequence"/>
</dbReference>
<dbReference type="PRINTS" id="PR00080">
    <property type="entry name" value="SDRFAMILY"/>
</dbReference>
<reference evidence="3 4" key="1">
    <citation type="journal article" date="2014" name="Int. J. Syst. Evol. Microbiol.">
        <title>Phaeodactylibacter xiamenensis gen. nov., sp. nov., a member of the family Saprospiraceae isolated from the marine alga Phaeodactylum tricornutum.</title>
        <authorList>
            <person name="Chen Z.Jr."/>
            <person name="Lei X."/>
            <person name="Lai Q."/>
            <person name="Li Y."/>
            <person name="Zhang B."/>
            <person name="Zhang J."/>
            <person name="Zhang H."/>
            <person name="Yang L."/>
            <person name="Zheng W."/>
            <person name="Tian Y."/>
            <person name="Yu Z."/>
            <person name="Xu H.Jr."/>
            <person name="Zheng T."/>
        </authorList>
    </citation>
    <scope>NUCLEOTIDE SEQUENCE [LARGE SCALE GENOMIC DNA]</scope>
    <source>
        <strain evidence="3 4">KD52</strain>
    </source>
</reference>
<dbReference type="Pfam" id="PF13561">
    <property type="entry name" value="adh_short_C2"/>
    <property type="match status" value="1"/>
</dbReference>
<dbReference type="OrthoDB" id="9804104at2"/>
<dbReference type="AlphaFoldDB" id="A0A098S0C1"/>
<dbReference type="PROSITE" id="PS00061">
    <property type="entry name" value="ADH_SHORT"/>
    <property type="match status" value="1"/>
</dbReference>
<accession>A0A098S0C1</accession>
<dbReference type="NCBIfam" id="NF005559">
    <property type="entry name" value="PRK07231.1"/>
    <property type="match status" value="1"/>
</dbReference>
<dbReference type="SUPFAM" id="SSF51735">
    <property type="entry name" value="NAD(P)-binding Rossmann-fold domains"/>
    <property type="match status" value="1"/>
</dbReference>
<evidence type="ECO:0000256" key="1">
    <source>
        <dbReference type="ARBA" id="ARBA00006484"/>
    </source>
</evidence>
<gene>
    <name evidence="3" type="ORF">IX84_26125</name>
</gene>
<sequence>MKQDWIAGKGAIVTGGASGIGRGIALEAAKAGAKVIIADLNEAMGQETVQMIEEEGGQALFIPTDVTDSRSLETFATQAAAYAPVCYLANSVGLQTYGTVDTTSEADWDRTIDVNLKGMFLATKAILPLIRKNGGGGIVHISSIQGKRCQKNVLAYSTSKGAVIAMTRSMGIDHAAEGIYINCICPGSIDTPMLRYGAGEHGPADEVIAEWGRNHPIGRVGQPEEVARTTLFLWSPDSNFIVGQALEVDGGLGSVIF</sequence>
<comment type="caution">
    <text evidence="3">The sequence shown here is derived from an EMBL/GenBank/DDBJ whole genome shotgun (WGS) entry which is preliminary data.</text>
</comment>
<dbReference type="FunFam" id="3.40.50.720:FF:000084">
    <property type="entry name" value="Short-chain dehydrogenase reductase"/>
    <property type="match status" value="1"/>
</dbReference>
<dbReference type="PANTHER" id="PTHR43477:SF1">
    <property type="entry name" value="DIHYDROANTICAPSIN 7-DEHYDROGENASE"/>
    <property type="match status" value="1"/>
</dbReference>
<proteinExistence type="inferred from homology"/>
<dbReference type="RefSeq" id="WP_044227500.1">
    <property type="nucleotide sequence ID" value="NZ_JBKAGJ010000003.1"/>
</dbReference>
<dbReference type="CDD" id="cd05233">
    <property type="entry name" value="SDR_c"/>
    <property type="match status" value="1"/>
</dbReference>
<evidence type="ECO:0000256" key="2">
    <source>
        <dbReference type="ARBA" id="ARBA00023002"/>
    </source>
</evidence>
<dbReference type="InterPro" id="IPR002347">
    <property type="entry name" value="SDR_fam"/>
</dbReference>
<evidence type="ECO:0000313" key="3">
    <source>
        <dbReference type="EMBL" id="KGE85585.1"/>
    </source>
</evidence>
<dbReference type="EMBL" id="JPOS01000084">
    <property type="protein sequence ID" value="KGE85585.1"/>
    <property type="molecule type" value="Genomic_DNA"/>
</dbReference>
<dbReference type="InterPro" id="IPR036291">
    <property type="entry name" value="NAD(P)-bd_dom_sf"/>
</dbReference>
<dbReference type="PRINTS" id="PR00081">
    <property type="entry name" value="GDHRDH"/>
</dbReference>
<organism evidence="3 4">
    <name type="scientific">Phaeodactylibacter xiamenensis</name>
    <dbReference type="NCBI Taxonomy" id="1524460"/>
    <lineage>
        <taxon>Bacteria</taxon>
        <taxon>Pseudomonadati</taxon>
        <taxon>Bacteroidota</taxon>
        <taxon>Saprospiria</taxon>
        <taxon>Saprospirales</taxon>
        <taxon>Haliscomenobacteraceae</taxon>
        <taxon>Phaeodactylibacter</taxon>
    </lineage>
</organism>
<name>A0A098S0C1_9BACT</name>
<keyword evidence="2" id="KW-0560">Oxidoreductase</keyword>
<dbReference type="Gene3D" id="3.40.50.720">
    <property type="entry name" value="NAD(P)-binding Rossmann-like Domain"/>
    <property type="match status" value="1"/>
</dbReference>
<keyword evidence="4" id="KW-1185">Reference proteome</keyword>
<protein>
    <recommendedName>
        <fullName evidence="5">Short-chain dehydrogenase</fullName>
    </recommendedName>
</protein>
<dbReference type="GO" id="GO:0016491">
    <property type="term" value="F:oxidoreductase activity"/>
    <property type="evidence" value="ECO:0007669"/>
    <property type="project" value="UniProtKB-KW"/>
</dbReference>
<evidence type="ECO:0008006" key="5">
    <source>
        <dbReference type="Google" id="ProtNLM"/>
    </source>
</evidence>
<evidence type="ECO:0000313" key="4">
    <source>
        <dbReference type="Proteomes" id="UP000029736"/>
    </source>
</evidence>
<dbReference type="InterPro" id="IPR020904">
    <property type="entry name" value="Sc_DH/Rdtase_CS"/>
</dbReference>
<comment type="similarity">
    <text evidence="1">Belongs to the short-chain dehydrogenases/reductases (SDR) family.</text>
</comment>
<dbReference type="InterPro" id="IPR051122">
    <property type="entry name" value="SDR_DHRS6-like"/>
</dbReference>
<dbReference type="STRING" id="1524460.IX84_26125"/>
<dbReference type="PANTHER" id="PTHR43477">
    <property type="entry name" value="DIHYDROANTICAPSIN 7-DEHYDROGENASE"/>
    <property type="match status" value="1"/>
</dbReference>